<evidence type="ECO:0000313" key="1">
    <source>
        <dbReference type="EMBL" id="KJA19572.1"/>
    </source>
</evidence>
<dbReference type="AlphaFoldDB" id="A0A0D2KYJ2"/>
<dbReference type="STRING" id="945553.A0A0D2KYJ2"/>
<organism evidence="1 2">
    <name type="scientific">Hypholoma sublateritium (strain FD-334 SS-4)</name>
    <dbReference type="NCBI Taxonomy" id="945553"/>
    <lineage>
        <taxon>Eukaryota</taxon>
        <taxon>Fungi</taxon>
        <taxon>Dikarya</taxon>
        <taxon>Basidiomycota</taxon>
        <taxon>Agaricomycotina</taxon>
        <taxon>Agaricomycetes</taxon>
        <taxon>Agaricomycetidae</taxon>
        <taxon>Agaricales</taxon>
        <taxon>Agaricineae</taxon>
        <taxon>Strophariaceae</taxon>
        <taxon>Hypholoma</taxon>
    </lineage>
</organism>
<keyword evidence="2" id="KW-1185">Reference proteome</keyword>
<dbReference type="Proteomes" id="UP000054270">
    <property type="component" value="Unassembled WGS sequence"/>
</dbReference>
<protein>
    <submittedName>
        <fullName evidence="1">Uncharacterized protein</fullName>
    </submittedName>
</protein>
<sequence length="166" mass="19639">MAHTRFCVVLDASRPLLELEYKFFNKKRGGNVPVIAVFTKFDDLIVQVYDWDREEESRPDACKVVKEKFETPLEKTVDRPRAYPLMMMKAIIKSKLANWKLSVKELVYWAVGWFSHCYTSNEYETQPQLDKLLDLNRLQLRQVDVLVLDNREVYYTITISFTENFG</sequence>
<proteinExistence type="predicted"/>
<evidence type="ECO:0000313" key="2">
    <source>
        <dbReference type="Proteomes" id="UP000054270"/>
    </source>
</evidence>
<dbReference type="OrthoDB" id="3011677at2759"/>
<gene>
    <name evidence="1" type="ORF">HYPSUDRAFT_56554</name>
</gene>
<accession>A0A0D2KYJ2</accession>
<dbReference type="EMBL" id="KN817576">
    <property type="protein sequence ID" value="KJA19572.1"/>
    <property type="molecule type" value="Genomic_DNA"/>
</dbReference>
<name>A0A0D2KYJ2_HYPSF</name>
<reference evidence="2" key="1">
    <citation type="submission" date="2014-04" db="EMBL/GenBank/DDBJ databases">
        <title>Evolutionary Origins and Diversification of the Mycorrhizal Mutualists.</title>
        <authorList>
            <consortium name="DOE Joint Genome Institute"/>
            <consortium name="Mycorrhizal Genomics Consortium"/>
            <person name="Kohler A."/>
            <person name="Kuo A."/>
            <person name="Nagy L.G."/>
            <person name="Floudas D."/>
            <person name="Copeland A."/>
            <person name="Barry K.W."/>
            <person name="Cichocki N."/>
            <person name="Veneault-Fourrey C."/>
            <person name="LaButti K."/>
            <person name="Lindquist E.A."/>
            <person name="Lipzen A."/>
            <person name="Lundell T."/>
            <person name="Morin E."/>
            <person name="Murat C."/>
            <person name="Riley R."/>
            <person name="Ohm R."/>
            <person name="Sun H."/>
            <person name="Tunlid A."/>
            <person name="Henrissat B."/>
            <person name="Grigoriev I.V."/>
            <person name="Hibbett D.S."/>
            <person name="Martin F."/>
        </authorList>
    </citation>
    <scope>NUCLEOTIDE SEQUENCE [LARGE SCALE GENOMIC DNA]</scope>
    <source>
        <strain evidence="2">FD-334 SS-4</strain>
    </source>
</reference>